<reference evidence="1 2" key="1">
    <citation type="submission" date="2021-01" db="EMBL/GenBank/DDBJ databases">
        <title>Chromosome-level genome assembly of a human fungal pathogen reveals clustering of transcriptionally co-regulated genes.</title>
        <authorList>
            <person name="Voorhies M."/>
            <person name="Cohen S."/>
            <person name="Shea T.P."/>
            <person name="Petrus S."/>
            <person name="Munoz J.F."/>
            <person name="Poplawski S."/>
            <person name="Goldman W.E."/>
            <person name="Michael T."/>
            <person name="Cuomo C.A."/>
            <person name="Sil A."/>
            <person name="Beyhan S."/>
        </authorList>
    </citation>
    <scope>NUCLEOTIDE SEQUENCE [LARGE SCALE GENOMIC DNA]</scope>
    <source>
        <strain evidence="1 2">G184AR</strain>
    </source>
</reference>
<gene>
    <name evidence="1" type="ORF">I7I52_06782</name>
</gene>
<accession>A0A8H8D1A6</accession>
<dbReference type="EMBL" id="JAEVHI010000003">
    <property type="protein sequence ID" value="KAG5296208.1"/>
    <property type="molecule type" value="Genomic_DNA"/>
</dbReference>
<comment type="caution">
    <text evidence="1">The sequence shown here is derived from an EMBL/GenBank/DDBJ whole genome shotgun (WGS) entry which is preliminary data.</text>
</comment>
<sequence length="98" mass="11049">MHLHFCLAIERVDKNLLGETEGSFSGTRIAEAARAQGNINSRRKFLDDTLIDHFTRGCYEIECYGSATSMCVGRSVEPDDRNTVRVAEGKHLFYHPIC</sequence>
<dbReference type="Proteomes" id="UP000670092">
    <property type="component" value="Unassembled WGS sequence"/>
</dbReference>
<name>A0A8H8D1A6_AJECA</name>
<evidence type="ECO:0000313" key="2">
    <source>
        <dbReference type="Proteomes" id="UP000670092"/>
    </source>
</evidence>
<protein>
    <submittedName>
        <fullName evidence="1">Uncharacterized protein</fullName>
    </submittedName>
</protein>
<dbReference type="VEuPathDB" id="FungiDB:I7I52_06782"/>
<evidence type="ECO:0000313" key="1">
    <source>
        <dbReference type="EMBL" id="KAG5296208.1"/>
    </source>
</evidence>
<proteinExistence type="predicted"/>
<organism evidence="1 2">
    <name type="scientific">Ajellomyces capsulatus</name>
    <name type="common">Darling's disease fungus</name>
    <name type="synonym">Histoplasma capsulatum</name>
    <dbReference type="NCBI Taxonomy" id="5037"/>
    <lineage>
        <taxon>Eukaryota</taxon>
        <taxon>Fungi</taxon>
        <taxon>Dikarya</taxon>
        <taxon>Ascomycota</taxon>
        <taxon>Pezizomycotina</taxon>
        <taxon>Eurotiomycetes</taxon>
        <taxon>Eurotiomycetidae</taxon>
        <taxon>Onygenales</taxon>
        <taxon>Ajellomycetaceae</taxon>
        <taxon>Histoplasma</taxon>
    </lineage>
</organism>
<dbReference type="AlphaFoldDB" id="A0A8H8D1A6"/>